<feature type="compositionally biased region" description="Basic residues" evidence="1">
    <location>
        <begin position="556"/>
        <end position="566"/>
    </location>
</feature>
<feature type="region of interest" description="Disordered" evidence="1">
    <location>
        <begin position="613"/>
        <end position="638"/>
    </location>
</feature>
<feature type="region of interest" description="Disordered" evidence="1">
    <location>
        <begin position="1"/>
        <end position="184"/>
    </location>
</feature>
<dbReference type="Proteomes" id="UP001521184">
    <property type="component" value="Unassembled WGS sequence"/>
</dbReference>
<feature type="compositionally biased region" description="Basic and acidic residues" evidence="1">
    <location>
        <begin position="149"/>
        <end position="158"/>
    </location>
</feature>
<evidence type="ECO:0000313" key="3">
    <source>
        <dbReference type="Proteomes" id="UP001521184"/>
    </source>
</evidence>
<proteinExistence type="predicted"/>
<reference evidence="2 3" key="1">
    <citation type="journal article" date="2023" name="Plant Dis.">
        <title>First Report of Diplodia intermedia Causing Canker and Dieback Diseases on Apple Trees in Canada.</title>
        <authorList>
            <person name="Ellouze W."/>
            <person name="Ilyukhin E."/>
            <person name="Sulman M."/>
            <person name="Ali S."/>
        </authorList>
    </citation>
    <scope>NUCLEOTIDE SEQUENCE [LARGE SCALE GENOMIC DNA]</scope>
    <source>
        <strain evidence="2 3">M45-28</strain>
    </source>
</reference>
<feature type="compositionally biased region" description="Low complexity" evidence="1">
    <location>
        <begin position="107"/>
        <end position="119"/>
    </location>
</feature>
<evidence type="ECO:0000256" key="1">
    <source>
        <dbReference type="SAM" id="MobiDB-lite"/>
    </source>
</evidence>
<feature type="compositionally biased region" description="Low complexity" evidence="1">
    <location>
        <begin position="52"/>
        <end position="65"/>
    </location>
</feature>
<accession>A0ABR3TMR2</accession>
<keyword evidence="3" id="KW-1185">Reference proteome</keyword>
<comment type="caution">
    <text evidence="2">The sequence shown here is derived from an EMBL/GenBank/DDBJ whole genome shotgun (WGS) entry which is preliminary data.</text>
</comment>
<name>A0ABR3TMR2_9PEZI</name>
<feature type="compositionally biased region" description="Basic and acidic residues" evidence="1">
    <location>
        <begin position="567"/>
        <end position="576"/>
    </location>
</feature>
<protein>
    <submittedName>
        <fullName evidence="2">Uncharacterized protein</fullName>
    </submittedName>
</protein>
<dbReference type="EMBL" id="JAKEKT020000045">
    <property type="protein sequence ID" value="KAL1640877.1"/>
    <property type="molecule type" value="Genomic_DNA"/>
</dbReference>
<gene>
    <name evidence="2" type="ORF">SLS58_006492</name>
</gene>
<feature type="compositionally biased region" description="Acidic residues" evidence="1">
    <location>
        <begin position="613"/>
        <end position="629"/>
    </location>
</feature>
<organism evidence="2 3">
    <name type="scientific">Diplodia intermedia</name>
    <dbReference type="NCBI Taxonomy" id="856260"/>
    <lineage>
        <taxon>Eukaryota</taxon>
        <taxon>Fungi</taxon>
        <taxon>Dikarya</taxon>
        <taxon>Ascomycota</taxon>
        <taxon>Pezizomycotina</taxon>
        <taxon>Dothideomycetes</taxon>
        <taxon>Dothideomycetes incertae sedis</taxon>
        <taxon>Botryosphaeriales</taxon>
        <taxon>Botryosphaeriaceae</taxon>
        <taxon>Diplodia</taxon>
    </lineage>
</organism>
<feature type="compositionally biased region" description="Pro residues" evidence="1">
    <location>
        <begin position="1"/>
        <end position="11"/>
    </location>
</feature>
<sequence>MPPKKPNPPAASGPRRRGDKKASAPESPHLYGLADPTLSKYKRVVQSEEEASAASAERSQPSRSSHTAEREKKAMAGRLRRSGATAVPAAPPPPQPPKQKGKKKKTTTTAPAKLPALVPSKRPKKRAHEEEDPAAAAAAAPAKKRQQKEKKQDEKQEQTQKPPHQAQPPRAPEEQLVSDTDEERDFPHARPAYVEHTYAYVQDKLRELVGQQSVGDDGGDESITTTPKRPGLIRAFAQKHFGFEQRPPWSDDAEVLEALQQGTDKHAALLVGCVADGGPQGVQGWLELFRDPLQRQALVCAVVGKVLEEHVFASACFGATGGQLRELHEGIDLECRDFPEDGFSRAARRSAAIRTIIRDAAGTAPFGLPPNFIAAAKLLTWQLHSILEPIRTLGAATTPKAVRGLTQLVRVRELFRIVVRAGVLALHMALDPHTVYFATSAGKDDYWNEDEMRAFNRGEMVRTNPTRRGAEGWDGTEEGRERMRKAQYQLALVRMTIFPGWKAFKKGGWGRGDKVRGLRVCELSRQWVSLRWGEQRTSVARPKGVEEEEEEEQTKGKKGKKGKGKAKAKEDVDVDEDKPKWEEWMMIWAQGQKDPKKALADVRDWFSFNVPGEELESEEEAIDDDEEVEMLSGTESDL</sequence>
<feature type="region of interest" description="Disordered" evidence="1">
    <location>
        <begin position="538"/>
        <end position="576"/>
    </location>
</feature>
<evidence type="ECO:0000313" key="2">
    <source>
        <dbReference type="EMBL" id="KAL1640877.1"/>
    </source>
</evidence>